<dbReference type="GO" id="GO:0045892">
    <property type="term" value="P:negative regulation of DNA-templated transcription"/>
    <property type="evidence" value="ECO:0007669"/>
    <property type="project" value="InterPro"/>
</dbReference>
<sequence length="97" mass="10856">MKINQSHRINAVNPYQKQSEQQPTGATDRKRKTDEVQISAEAQEMLSSSRVNSADRAKRIDDLKKSVSSGTYHVESGKIAEKLLPFLNNNDKSGEPK</sequence>
<dbReference type="Proteomes" id="UP000249260">
    <property type="component" value="Unassembled WGS sequence"/>
</dbReference>
<feature type="compositionally biased region" description="Polar residues" evidence="7">
    <location>
        <begin position="1"/>
        <end position="25"/>
    </location>
</feature>
<dbReference type="InterPro" id="IPR035890">
    <property type="entry name" value="Anti-sigma-28_factor_FlgM_sf"/>
</dbReference>
<keyword evidence="4" id="KW-1005">Bacterial flagellum biogenesis</keyword>
<evidence type="ECO:0000313" key="10">
    <source>
        <dbReference type="Proteomes" id="UP000249260"/>
    </source>
</evidence>
<protein>
    <recommendedName>
        <fullName evidence="2">Negative regulator of flagellin synthesis</fullName>
    </recommendedName>
</protein>
<dbReference type="NCBIfam" id="TIGR03824">
    <property type="entry name" value="FlgM_jcvi"/>
    <property type="match status" value="1"/>
</dbReference>
<keyword evidence="9" id="KW-0282">Flagellum</keyword>
<proteinExistence type="inferred from homology"/>
<comment type="caution">
    <text evidence="9">The sequence shown here is derived from an EMBL/GenBank/DDBJ whole genome shotgun (WGS) entry which is preliminary data.</text>
</comment>
<accession>A0A328TTN1</accession>
<keyword evidence="9" id="KW-0966">Cell projection</keyword>
<evidence type="ECO:0000259" key="8">
    <source>
        <dbReference type="Pfam" id="PF04316"/>
    </source>
</evidence>
<evidence type="ECO:0000256" key="7">
    <source>
        <dbReference type="SAM" id="MobiDB-lite"/>
    </source>
</evidence>
<dbReference type="EMBL" id="QLUW01000005">
    <property type="protein sequence ID" value="RAP73939.1"/>
    <property type="molecule type" value="Genomic_DNA"/>
</dbReference>
<evidence type="ECO:0000256" key="2">
    <source>
        <dbReference type="ARBA" id="ARBA00017823"/>
    </source>
</evidence>
<evidence type="ECO:0000256" key="4">
    <source>
        <dbReference type="ARBA" id="ARBA00022795"/>
    </source>
</evidence>
<dbReference type="RefSeq" id="WP_112884728.1">
    <property type="nucleotide sequence ID" value="NZ_QLUW01000005.1"/>
</dbReference>
<evidence type="ECO:0000256" key="6">
    <source>
        <dbReference type="ARBA" id="ARBA00023163"/>
    </source>
</evidence>
<dbReference type="InterPro" id="IPR031316">
    <property type="entry name" value="FlgM_C"/>
</dbReference>
<dbReference type="AlphaFoldDB" id="A0A328TTN1"/>
<evidence type="ECO:0000256" key="1">
    <source>
        <dbReference type="ARBA" id="ARBA00005322"/>
    </source>
</evidence>
<dbReference type="SUPFAM" id="SSF101498">
    <property type="entry name" value="Anti-sigma factor FlgM"/>
    <property type="match status" value="1"/>
</dbReference>
<name>A0A328TTN1_9BACL</name>
<dbReference type="InterPro" id="IPR007412">
    <property type="entry name" value="FlgM"/>
</dbReference>
<reference evidence="9 10" key="1">
    <citation type="submission" date="2018-06" db="EMBL/GenBank/DDBJ databases">
        <title>Paenibacillus montanisoli sp. nov., isolated from mountain area soil.</title>
        <authorList>
            <person name="Wu M."/>
        </authorList>
    </citation>
    <scope>NUCLEOTIDE SEQUENCE [LARGE SCALE GENOMIC DNA]</scope>
    <source>
        <strain evidence="9 10">RA17</strain>
    </source>
</reference>
<evidence type="ECO:0000256" key="3">
    <source>
        <dbReference type="ARBA" id="ARBA00022491"/>
    </source>
</evidence>
<feature type="domain" description="Anti-sigma-28 factor FlgM C-terminal" evidence="8">
    <location>
        <begin position="34"/>
        <end position="84"/>
    </location>
</feature>
<dbReference type="GO" id="GO:0044781">
    <property type="term" value="P:bacterial-type flagellum organization"/>
    <property type="evidence" value="ECO:0007669"/>
    <property type="project" value="UniProtKB-KW"/>
</dbReference>
<keyword evidence="5" id="KW-0805">Transcription regulation</keyword>
<comment type="similarity">
    <text evidence="1">Belongs to the FlgM family.</text>
</comment>
<feature type="region of interest" description="Disordered" evidence="7">
    <location>
        <begin position="1"/>
        <end position="35"/>
    </location>
</feature>
<keyword evidence="10" id="KW-1185">Reference proteome</keyword>
<evidence type="ECO:0000256" key="5">
    <source>
        <dbReference type="ARBA" id="ARBA00023015"/>
    </source>
</evidence>
<dbReference type="Pfam" id="PF04316">
    <property type="entry name" value="FlgM"/>
    <property type="match status" value="1"/>
</dbReference>
<keyword evidence="9" id="KW-0969">Cilium</keyword>
<keyword evidence="6" id="KW-0804">Transcription</keyword>
<gene>
    <name evidence="9" type="primary">flgM</name>
    <name evidence="9" type="ORF">DL346_22945</name>
</gene>
<organism evidence="9 10">
    <name type="scientific">Paenibacillus montanisoli</name>
    <dbReference type="NCBI Taxonomy" id="2081970"/>
    <lineage>
        <taxon>Bacteria</taxon>
        <taxon>Bacillati</taxon>
        <taxon>Bacillota</taxon>
        <taxon>Bacilli</taxon>
        <taxon>Bacillales</taxon>
        <taxon>Paenibacillaceae</taxon>
        <taxon>Paenibacillus</taxon>
    </lineage>
</organism>
<keyword evidence="3" id="KW-0678">Repressor</keyword>
<dbReference type="OrthoDB" id="2382241at2"/>
<evidence type="ECO:0000313" key="9">
    <source>
        <dbReference type="EMBL" id="RAP73939.1"/>
    </source>
</evidence>